<dbReference type="EMBL" id="JFFI01002245">
    <property type="protein sequence ID" value="KXH39138.1"/>
    <property type="molecule type" value="Genomic_DNA"/>
</dbReference>
<reference evidence="2 3" key="1">
    <citation type="submission" date="2014-02" db="EMBL/GenBank/DDBJ databases">
        <title>The genome sequence of Colletotrichum salicis CBS 607.94.</title>
        <authorList>
            <person name="Baroncelli R."/>
            <person name="Thon M.R."/>
        </authorList>
    </citation>
    <scope>NUCLEOTIDE SEQUENCE [LARGE SCALE GENOMIC DNA]</scope>
    <source>
        <strain evidence="2 3">CBS 607.94</strain>
    </source>
</reference>
<dbReference type="AlphaFoldDB" id="A0A135STA1"/>
<feature type="signal peptide" evidence="1">
    <location>
        <begin position="1"/>
        <end position="17"/>
    </location>
</feature>
<proteinExistence type="predicted"/>
<evidence type="ECO:0000256" key="1">
    <source>
        <dbReference type="SAM" id="SignalP"/>
    </source>
</evidence>
<organism evidence="2 3">
    <name type="scientific">Colletotrichum salicis</name>
    <dbReference type="NCBI Taxonomy" id="1209931"/>
    <lineage>
        <taxon>Eukaryota</taxon>
        <taxon>Fungi</taxon>
        <taxon>Dikarya</taxon>
        <taxon>Ascomycota</taxon>
        <taxon>Pezizomycotina</taxon>
        <taxon>Sordariomycetes</taxon>
        <taxon>Hypocreomycetidae</taxon>
        <taxon>Glomerellales</taxon>
        <taxon>Glomerellaceae</taxon>
        <taxon>Colletotrichum</taxon>
        <taxon>Colletotrichum acutatum species complex</taxon>
    </lineage>
</organism>
<gene>
    <name evidence="2" type="ORF">CSAL01_03169</name>
</gene>
<accession>A0A135STA1</accession>
<sequence length="260" mass="27603">MKYITIATIGLISFVDAQRCNNDNCARAVTGTRAGIPVDISSRRSDCSSYMQTTVIPDTFTSTVTTTVYTDNIPPTPTTTFSQSTTRAPITQFPTAVPSYVTPQCPGPSAYSSACSCWSITHSVTTLPAPVTTVTATEYANPGCRGAHDCPFDGVNVYRCGGGGTPATFCTCLREAGGKDNGGGRRQVCVEKKECNEARTCTSSNSCNSGEACVWNYCCNPQRRRICLKYAPLACGNPTSPGNIFEERREAVEGGGNGMV</sequence>
<dbReference type="Proteomes" id="UP000070121">
    <property type="component" value="Unassembled WGS sequence"/>
</dbReference>
<comment type="caution">
    <text evidence="2">The sequence shown here is derived from an EMBL/GenBank/DDBJ whole genome shotgun (WGS) entry which is preliminary data.</text>
</comment>
<dbReference type="OrthoDB" id="5596743at2759"/>
<dbReference type="STRING" id="1209931.A0A135STA1"/>
<name>A0A135STA1_9PEZI</name>
<keyword evidence="3" id="KW-1185">Reference proteome</keyword>
<protein>
    <submittedName>
        <fullName evidence="2">Uncharacterized protein</fullName>
    </submittedName>
</protein>
<evidence type="ECO:0000313" key="2">
    <source>
        <dbReference type="EMBL" id="KXH39138.1"/>
    </source>
</evidence>
<feature type="chain" id="PRO_5007802669" evidence="1">
    <location>
        <begin position="18"/>
        <end position="260"/>
    </location>
</feature>
<keyword evidence="1" id="KW-0732">Signal</keyword>
<evidence type="ECO:0000313" key="3">
    <source>
        <dbReference type="Proteomes" id="UP000070121"/>
    </source>
</evidence>